<protein>
    <submittedName>
        <fullName evidence="4">PhnB protein</fullName>
    </submittedName>
</protein>
<comment type="caution">
    <text evidence="4">The sequence shown here is derived from an EMBL/GenBank/DDBJ whole genome shotgun (WGS) entry which is preliminary data.</text>
</comment>
<dbReference type="PANTHER" id="PTHR35174:SF4">
    <property type="entry name" value="BLL7163 PROTEIN"/>
    <property type="match status" value="1"/>
</dbReference>
<evidence type="ECO:0000256" key="1">
    <source>
        <dbReference type="ARBA" id="ARBA00007689"/>
    </source>
</evidence>
<dbReference type="Gene3D" id="3.10.450.50">
    <property type="match status" value="1"/>
</dbReference>
<dbReference type="InterPro" id="IPR005545">
    <property type="entry name" value="YCII"/>
</dbReference>
<dbReference type="InterPro" id="IPR037401">
    <property type="entry name" value="SnoaL-like"/>
</dbReference>
<dbReference type="Pfam" id="PF03795">
    <property type="entry name" value="YCII"/>
    <property type="match status" value="1"/>
</dbReference>
<keyword evidence="5" id="KW-1185">Reference proteome</keyword>
<evidence type="ECO:0000259" key="3">
    <source>
        <dbReference type="Pfam" id="PF13474"/>
    </source>
</evidence>
<dbReference type="PATRIC" id="fig|595434.4.peg.6012"/>
<dbReference type="InterPro" id="IPR032710">
    <property type="entry name" value="NTF2-like_dom_sf"/>
</dbReference>
<sequence length="292" mass="33008">MRVMVIVKASESSEAGKMPDEKLLTDMGNFNEELVEAGIMKAGEGLKPSSQGVRVHFQGSDRTVTDGPFAETKELIAGYWIWEVSSMSEAIDWVRRCPNPMMEDSDIEIRPIFEMADFGDEMTPELRKQEAAIERKTQDDAEADVRRMVHQWNTALEARDYDGLVANYTETSVLYGGIPPYQTVGAQNIRKLWEGCLPHFPEFKSVHQNLTFEVGDDVAFLHGLHQFQTSPADHPAGQSWMRVTTCFRKMHGQWKVLHEHVSLPFNPMTNEAWKIKDPAVLDEPSYGADACT</sequence>
<dbReference type="PANTHER" id="PTHR35174">
    <property type="entry name" value="BLL7171 PROTEIN-RELATED"/>
    <property type="match status" value="1"/>
</dbReference>
<evidence type="ECO:0000313" key="5">
    <source>
        <dbReference type="Proteomes" id="UP000036367"/>
    </source>
</evidence>
<dbReference type="Pfam" id="PF13474">
    <property type="entry name" value="SnoaL_3"/>
    <property type="match status" value="1"/>
</dbReference>
<dbReference type="InterPro" id="IPR011008">
    <property type="entry name" value="Dimeric_a/b-barrel"/>
</dbReference>
<dbReference type="STRING" id="595434.RISK_006323"/>
<dbReference type="OrthoDB" id="9795306at2"/>
<organism evidence="4 5">
    <name type="scientific">Rhodopirellula islandica</name>
    <dbReference type="NCBI Taxonomy" id="595434"/>
    <lineage>
        <taxon>Bacteria</taxon>
        <taxon>Pseudomonadati</taxon>
        <taxon>Planctomycetota</taxon>
        <taxon>Planctomycetia</taxon>
        <taxon>Pirellulales</taxon>
        <taxon>Pirellulaceae</taxon>
        <taxon>Rhodopirellula</taxon>
    </lineage>
</organism>
<dbReference type="AlphaFoldDB" id="A0A0J1B4D2"/>
<dbReference type="SUPFAM" id="SSF54427">
    <property type="entry name" value="NTF2-like"/>
    <property type="match status" value="1"/>
</dbReference>
<dbReference type="Gene3D" id="3.30.70.1060">
    <property type="entry name" value="Dimeric alpha+beta barrel"/>
    <property type="match status" value="1"/>
</dbReference>
<gene>
    <name evidence="4" type="ORF">RISK_006323</name>
</gene>
<accession>A0A0J1B4D2</accession>
<name>A0A0J1B4D2_RHOIS</name>
<dbReference type="SUPFAM" id="SSF54909">
    <property type="entry name" value="Dimeric alpha+beta barrel"/>
    <property type="match status" value="1"/>
</dbReference>
<evidence type="ECO:0000259" key="2">
    <source>
        <dbReference type="Pfam" id="PF03795"/>
    </source>
</evidence>
<dbReference type="Proteomes" id="UP000036367">
    <property type="component" value="Unassembled WGS sequence"/>
</dbReference>
<dbReference type="EMBL" id="LECT01000052">
    <property type="protein sequence ID" value="KLU01607.1"/>
    <property type="molecule type" value="Genomic_DNA"/>
</dbReference>
<feature type="domain" description="YCII-related" evidence="2">
    <location>
        <begin position="1"/>
        <end position="115"/>
    </location>
</feature>
<proteinExistence type="inferred from homology"/>
<comment type="similarity">
    <text evidence="1">Belongs to the YciI family.</text>
</comment>
<reference evidence="4" key="1">
    <citation type="submission" date="2015-05" db="EMBL/GenBank/DDBJ databases">
        <title>Permanent draft genome of Rhodopirellula islandicus K833.</title>
        <authorList>
            <person name="Kizina J."/>
            <person name="Richter M."/>
            <person name="Glockner F.O."/>
            <person name="Harder J."/>
        </authorList>
    </citation>
    <scope>NUCLEOTIDE SEQUENCE [LARGE SCALE GENOMIC DNA]</scope>
    <source>
        <strain evidence="4">K833</strain>
    </source>
</reference>
<evidence type="ECO:0000313" key="4">
    <source>
        <dbReference type="EMBL" id="KLU01607.1"/>
    </source>
</evidence>
<feature type="domain" description="SnoaL-like" evidence="3">
    <location>
        <begin position="145"/>
        <end position="265"/>
    </location>
</feature>